<organism evidence="1 2">
    <name type="scientific">Cristinia sonorae</name>
    <dbReference type="NCBI Taxonomy" id="1940300"/>
    <lineage>
        <taxon>Eukaryota</taxon>
        <taxon>Fungi</taxon>
        <taxon>Dikarya</taxon>
        <taxon>Basidiomycota</taxon>
        <taxon>Agaricomycotina</taxon>
        <taxon>Agaricomycetes</taxon>
        <taxon>Agaricomycetidae</taxon>
        <taxon>Agaricales</taxon>
        <taxon>Pleurotineae</taxon>
        <taxon>Stephanosporaceae</taxon>
        <taxon>Cristinia</taxon>
    </lineage>
</organism>
<protein>
    <submittedName>
        <fullName evidence="1">Methyltransferase-domain-containing protein</fullName>
    </submittedName>
</protein>
<dbReference type="PANTHER" id="PTHR14614">
    <property type="entry name" value="HEPATOCELLULAR CARCINOMA-ASSOCIATED ANTIGEN"/>
    <property type="match status" value="1"/>
</dbReference>
<dbReference type="SUPFAM" id="SSF53335">
    <property type="entry name" value="S-adenosyl-L-methionine-dependent methyltransferases"/>
    <property type="match status" value="1"/>
</dbReference>
<dbReference type="GO" id="GO:0032259">
    <property type="term" value="P:methylation"/>
    <property type="evidence" value="ECO:0007669"/>
    <property type="project" value="UniProtKB-KW"/>
</dbReference>
<dbReference type="EMBL" id="JAEVFJ010000046">
    <property type="protein sequence ID" value="KAH8084321.1"/>
    <property type="molecule type" value="Genomic_DNA"/>
</dbReference>
<dbReference type="PANTHER" id="PTHR14614:SF10">
    <property type="entry name" value="PROTEIN N-TERMINAL AND LYSINE N-METHYLTRANSFERASE EFM7"/>
    <property type="match status" value="1"/>
</dbReference>
<dbReference type="GO" id="GO:0008757">
    <property type="term" value="F:S-adenosylmethionine-dependent methyltransferase activity"/>
    <property type="evidence" value="ECO:0007669"/>
    <property type="project" value="UniProtKB-ARBA"/>
</dbReference>
<proteinExistence type="predicted"/>
<sequence>MDDVLQDTINLFGDAPSDDGKIRYGPLVLTTAPKEGKANTLLADHLFSPSLLLAEQIERGLIPIAGKTVLELGSGCALPSLLCAISPQPASTVVITDYPDHTIMDNLKENVSRNESHFNPECTVHVVGYEWGQDVQPLLSLSHPGFDVVILSDLLHFDQSHPVLLSSLTRTLRKSPSARTYVAAGKYTLAHHCDHFLREGEKARLAWEEGIDDPEWRGSLEVSGGGLDREQLGVRKGMCRWWVGRWKEFDH</sequence>
<dbReference type="OrthoDB" id="46564at2759"/>
<keyword evidence="1" id="KW-0489">Methyltransferase</keyword>
<dbReference type="Pfam" id="PF10294">
    <property type="entry name" value="Methyltransf_16"/>
    <property type="match status" value="1"/>
</dbReference>
<evidence type="ECO:0000313" key="1">
    <source>
        <dbReference type="EMBL" id="KAH8084321.1"/>
    </source>
</evidence>
<dbReference type="AlphaFoldDB" id="A0A8K0UGF5"/>
<name>A0A8K0UGF5_9AGAR</name>
<accession>A0A8K0UGF5</accession>
<keyword evidence="2" id="KW-1185">Reference proteome</keyword>
<gene>
    <name evidence="1" type="ORF">BXZ70DRAFT_900398</name>
</gene>
<dbReference type="Gene3D" id="3.40.50.150">
    <property type="entry name" value="Vaccinia Virus protein VP39"/>
    <property type="match status" value="1"/>
</dbReference>
<keyword evidence="1" id="KW-0808">Transferase</keyword>
<dbReference type="InterPro" id="IPR029063">
    <property type="entry name" value="SAM-dependent_MTases_sf"/>
</dbReference>
<reference evidence="1" key="1">
    <citation type="journal article" date="2021" name="New Phytol.">
        <title>Evolutionary innovations through gain and loss of genes in the ectomycorrhizal Boletales.</title>
        <authorList>
            <person name="Wu G."/>
            <person name="Miyauchi S."/>
            <person name="Morin E."/>
            <person name="Kuo A."/>
            <person name="Drula E."/>
            <person name="Varga T."/>
            <person name="Kohler A."/>
            <person name="Feng B."/>
            <person name="Cao Y."/>
            <person name="Lipzen A."/>
            <person name="Daum C."/>
            <person name="Hundley H."/>
            <person name="Pangilinan J."/>
            <person name="Johnson J."/>
            <person name="Barry K."/>
            <person name="LaButti K."/>
            <person name="Ng V."/>
            <person name="Ahrendt S."/>
            <person name="Min B."/>
            <person name="Choi I.G."/>
            <person name="Park H."/>
            <person name="Plett J.M."/>
            <person name="Magnuson J."/>
            <person name="Spatafora J.W."/>
            <person name="Nagy L.G."/>
            <person name="Henrissat B."/>
            <person name="Grigoriev I.V."/>
            <person name="Yang Z.L."/>
            <person name="Xu J."/>
            <person name="Martin F.M."/>
        </authorList>
    </citation>
    <scope>NUCLEOTIDE SEQUENCE</scope>
    <source>
        <strain evidence="1">KKN 215</strain>
    </source>
</reference>
<dbReference type="GO" id="GO:0005737">
    <property type="term" value="C:cytoplasm"/>
    <property type="evidence" value="ECO:0007669"/>
    <property type="project" value="TreeGrafter"/>
</dbReference>
<dbReference type="InterPro" id="IPR019410">
    <property type="entry name" value="Methyltransf_16"/>
</dbReference>
<comment type="caution">
    <text evidence="1">The sequence shown here is derived from an EMBL/GenBank/DDBJ whole genome shotgun (WGS) entry which is preliminary data.</text>
</comment>
<dbReference type="Proteomes" id="UP000813824">
    <property type="component" value="Unassembled WGS sequence"/>
</dbReference>
<evidence type="ECO:0000313" key="2">
    <source>
        <dbReference type="Proteomes" id="UP000813824"/>
    </source>
</evidence>